<feature type="signal peptide" evidence="2">
    <location>
        <begin position="1"/>
        <end position="19"/>
    </location>
</feature>
<feature type="region of interest" description="Disordered" evidence="1">
    <location>
        <begin position="35"/>
        <end position="92"/>
    </location>
</feature>
<feature type="compositionally biased region" description="Low complexity" evidence="1">
    <location>
        <begin position="395"/>
        <end position="406"/>
    </location>
</feature>
<gene>
    <name evidence="3" type="ORF">DD728_04900</name>
</gene>
<dbReference type="EMBL" id="DOGS01000101">
    <property type="protein sequence ID" value="HBQ48212.1"/>
    <property type="molecule type" value="Genomic_DNA"/>
</dbReference>
<evidence type="ECO:0000256" key="1">
    <source>
        <dbReference type="SAM" id="MobiDB-lite"/>
    </source>
</evidence>
<feature type="compositionally biased region" description="Gly residues" evidence="1">
    <location>
        <begin position="413"/>
        <end position="426"/>
    </location>
</feature>
<evidence type="ECO:0008006" key="5">
    <source>
        <dbReference type="Google" id="ProtNLM"/>
    </source>
</evidence>
<dbReference type="Proteomes" id="UP000263957">
    <property type="component" value="Unassembled WGS sequence"/>
</dbReference>
<protein>
    <recommendedName>
        <fullName evidence="5">Collagen-like protein</fullName>
    </recommendedName>
</protein>
<feature type="compositionally biased region" description="Basic and acidic residues" evidence="1">
    <location>
        <begin position="67"/>
        <end position="78"/>
    </location>
</feature>
<evidence type="ECO:0000313" key="3">
    <source>
        <dbReference type="EMBL" id="HBQ48212.1"/>
    </source>
</evidence>
<evidence type="ECO:0000256" key="2">
    <source>
        <dbReference type="SAM" id="SignalP"/>
    </source>
</evidence>
<comment type="caution">
    <text evidence="3">The sequence shown here is derived from an EMBL/GenBank/DDBJ whole genome shotgun (WGS) entry which is preliminary data.</text>
</comment>
<feature type="compositionally biased region" description="Low complexity" evidence="1">
    <location>
        <begin position="45"/>
        <end position="66"/>
    </location>
</feature>
<name>A0A356W5J8_9PROT</name>
<accession>A0A356W5J8</accession>
<feature type="region of interest" description="Disordered" evidence="1">
    <location>
        <begin position="395"/>
        <end position="426"/>
    </location>
</feature>
<keyword evidence="2" id="KW-0732">Signal</keyword>
<sequence>MQKHLITTAAIGALLMATACNSSGTKRYASIGTPGASGAAGKVGPAGPQGEQGPAGPQGERGAPGADGRDGIDGRDGTDGADGMDGMDGQDGNFGLGEAGMIAVGGLTGDNGIGGTGLLANLGDPSTSPPVIGEPAVSLGDTLSETGEQLAAGVGGSDGNVVSDIIVAAADTVTATGDALSGFGNGEQPLVDGVLEAPSPILTASVGAADVVGGADGSDSLIGTSILAADQQSGTLGEIGVGSNDTLLNADLAPNSDGGLDIPGVASVDVIGGEGDLIEGEATLASVNLLDQSESLGGDGEVGLIGLSVLSEEQASGTLLEAGVASDDTLLNVDLAPESEGGLEIPGVATVDVVGGVEDTLGGTDLLDPDSSGDLLADAGEDLQEGLEDLLSGEGKAGLLDGVTGSSDDDSEGGLGGLLSGLGGGR</sequence>
<dbReference type="PROSITE" id="PS51257">
    <property type="entry name" value="PROKAR_LIPOPROTEIN"/>
    <property type="match status" value="1"/>
</dbReference>
<evidence type="ECO:0000313" key="4">
    <source>
        <dbReference type="Proteomes" id="UP000263957"/>
    </source>
</evidence>
<proteinExistence type="predicted"/>
<reference evidence="3 4" key="1">
    <citation type="journal article" date="2018" name="Nat. Biotechnol.">
        <title>A standardized bacterial taxonomy based on genome phylogeny substantially revises the tree of life.</title>
        <authorList>
            <person name="Parks D.H."/>
            <person name="Chuvochina M."/>
            <person name="Waite D.W."/>
            <person name="Rinke C."/>
            <person name="Skarshewski A."/>
            <person name="Chaumeil P.A."/>
            <person name="Hugenholtz P."/>
        </authorList>
    </citation>
    <scope>NUCLEOTIDE SEQUENCE [LARGE SCALE GENOMIC DNA]</scope>
    <source>
        <strain evidence="3">UBA10378</strain>
    </source>
</reference>
<dbReference type="AlphaFoldDB" id="A0A356W5J8"/>
<organism evidence="3 4">
    <name type="scientific">Hyphomonas atlantica</name>
    <dbReference type="NCBI Taxonomy" id="1280948"/>
    <lineage>
        <taxon>Bacteria</taxon>
        <taxon>Pseudomonadati</taxon>
        <taxon>Pseudomonadota</taxon>
        <taxon>Alphaproteobacteria</taxon>
        <taxon>Hyphomonadales</taxon>
        <taxon>Hyphomonadaceae</taxon>
        <taxon>Hyphomonas</taxon>
    </lineage>
</organism>
<feature type="chain" id="PRO_5016984202" description="Collagen-like protein" evidence="2">
    <location>
        <begin position="20"/>
        <end position="426"/>
    </location>
</feature>